<proteinExistence type="predicted"/>
<protein>
    <submittedName>
        <fullName evidence="2">Uncharacterized protein</fullName>
    </submittedName>
</protein>
<accession>A0A0A9CY34</accession>
<dbReference type="AlphaFoldDB" id="A0A0A9CY34"/>
<reference evidence="2" key="1">
    <citation type="submission" date="2014-09" db="EMBL/GenBank/DDBJ databases">
        <authorList>
            <person name="Magalhaes I.L.F."/>
            <person name="Oliveira U."/>
            <person name="Santos F.R."/>
            <person name="Vidigal T.H.D.A."/>
            <person name="Brescovit A.D."/>
            <person name="Santos A.J."/>
        </authorList>
    </citation>
    <scope>NUCLEOTIDE SEQUENCE</scope>
    <source>
        <tissue evidence="2">Shoot tissue taken approximately 20 cm above the soil surface</tissue>
    </source>
</reference>
<sequence length="134" mass="15772">MIEHLDFLIRVQDFYMRAPFITPGSCFSFYLCLILGICLLLLLTPNPTQNNLMSYQVLCFHLSMVVHWFRHAIFISIIIKLHLVLSFPIHAIWIQVSTIAISTDNLSNKLLLQHLVIVVIFKRCHLLRYHIRNR</sequence>
<dbReference type="EMBL" id="GBRH01221498">
    <property type="protein sequence ID" value="JAD76397.1"/>
    <property type="molecule type" value="Transcribed_RNA"/>
</dbReference>
<evidence type="ECO:0000256" key="1">
    <source>
        <dbReference type="SAM" id="Phobius"/>
    </source>
</evidence>
<keyword evidence="1" id="KW-0812">Transmembrane</keyword>
<organism evidence="2">
    <name type="scientific">Arundo donax</name>
    <name type="common">Giant reed</name>
    <name type="synonym">Donax arundinaceus</name>
    <dbReference type="NCBI Taxonomy" id="35708"/>
    <lineage>
        <taxon>Eukaryota</taxon>
        <taxon>Viridiplantae</taxon>
        <taxon>Streptophyta</taxon>
        <taxon>Embryophyta</taxon>
        <taxon>Tracheophyta</taxon>
        <taxon>Spermatophyta</taxon>
        <taxon>Magnoliopsida</taxon>
        <taxon>Liliopsida</taxon>
        <taxon>Poales</taxon>
        <taxon>Poaceae</taxon>
        <taxon>PACMAD clade</taxon>
        <taxon>Arundinoideae</taxon>
        <taxon>Arundineae</taxon>
        <taxon>Arundo</taxon>
    </lineage>
</organism>
<name>A0A0A9CY34_ARUDO</name>
<evidence type="ECO:0000313" key="2">
    <source>
        <dbReference type="EMBL" id="JAD76397.1"/>
    </source>
</evidence>
<keyword evidence="1" id="KW-0472">Membrane</keyword>
<reference evidence="2" key="2">
    <citation type="journal article" date="2015" name="Data Brief">
        <title>Shoot transcriptome of the giant reed, Arundo donax.</title>
        <authorList>
            <person name="Barrero R.A."/>
            <person name="Guerrero F.D."/>
            <person name="Moolhuijzen P."/>
            <person name="Goolsby J.A."/>
            <person name="Tidwell J."/>
            <person name="Bellgard S.E."/>
            <person name="Bellgard M.I."/>
        </authorList>
    </citation>
    <scope>NUCLEOTIDE SEQUENCE</scope>
    <source>
        <tissue evidence="2">Shoot tissue taken approximately 20 cm above the soil surface</tissue>
    </source>
</reference>
<keyword evidence="1" id="KW-1133">Transmembrane helix</keyword>
<feature type="transmembrane region" description="Helical" evidence="1">
    <location>
        <begin position="72"/>
        <end position="94"/>
    </location>
</feature>
<feature type="transmembrane region" description="Helical" evidence="1">
    <location>
        <begin position="20"/>
        <end position="43"/>
    </location>
</feature>